<evidence type="ECO:0000313" key="2">
    <source>
        <dbReference type="Proteomes" id="UP001152888"/>
    </source>
</evidence>
<reference evidence="1" key="1">
    <citation type="submission" date="2022-03" db="EMBL/GenBank/DDBJ databases">
        <authorList>
            <person name="Sayadi A."/>
        </authorList>
    </citation>
    <scope>NUCLEOTIDE SEQUENCE</scope>
</reference>
<dbReference type="EMBL" id="CAKOFQ010006852">
    <property type="protein sequence ID" value="CAH1976889.1"/>
    <property type="molecule type" value="Genomic_DNA"/>
</dbReference>
<dbReference type="Proteomes" id="UP001152888">
    <property type="component" value="Unassembled WGS sequence"/>
</dbReference>
<gene>
    <name evidence="1" type="ORF">ACAOBT_LOCUS12367</name>
</gene>
<dbReference type="AlphaFoldDB" id="A0A9P0PCH4"/>
<sequence>MILNETTKRSRSSCQLLIAGQARDRHSRKLNIQKWKKLCTCEAYLSIIKEKKLLVMAGYNDSKQDIEFDCCLYLVKNYQHNHN</sequence>
<protein>
    <submittedName>
        <fullName evidence="1">Uncharacterized protein</fullName>
    </submittedName>
</protein>
<name>A0A9P0PCH4_ACAOB</name>
<comment type="caution">
    <text evidence="1">The sequence shown here is derived from an EMBL/GenBank/DDBJ whole genome shotgun (WGS) entry which is preliminary data.</text>
</comment>
<organism evidence="1 2">
    <name type="scientific">Acanthoscelides obtectus</name>
    <name type="common">Bean weevil</name>
    <name type="synonym">Bruchus obtectus</name>
    <dbReference type="NCBI Taxonomy" id="200917"/>
    <lineage>
        <taxon>Eukaryota</taxon>
        <taxon>Metazoa</taxon>
        <taxon>Ecdysozoa</taxon>
        <taxon>Arthropoda</taxon>
        <taxon>Hexapoda</taxon>
        <taxon>Insecta</taxon>
        <taxon>Pterygota</taxon>
        <taxon>Neoptera</taxon>
        <taxon>Endopterygota</taxon>
        <taxon>Coleoptera</taxon>
        <taxon>Polyphaga</taxon>
        <taxon>Cucujiformia</taxon>
        <taxon>Chrysomeloidea</taxon>
        <taxon>Chrysomelidae</taxon>
        <taxon>Bruchinae</taxon>
        <taxon>Bruchini</taxon>
        <taxon>Acanthoscelides</taxon>
    </lineage>
</organism>
<keyword evidence="2" id="KW-1185">Reference proteome</keyword>
<accession>A0A9P0PCH4</accession>
<proteinExistence type="predicted"/>
<evidence type="ECO:0000313" key="1">
    <source>
        <dbReference type="EMBL" id="CAH1976889.1"/>
    </source>
</evidence>